<dbReference type="SUPFAM" id="SSF51197">
    <property type="entry name" value="Clavaminate synthase-like"/>
    <property type="match status" value="1"/>
</dbReference>
<feature type="region of interest" description="Disordered" evidence="1">
    <location>
        <begin position="1"/>
        <end position="81"/>
    </location>
</feature>
<evidence type="ECO:0000259" key="2">
    <source>
        <dbReference type="PROSITE" id="PS51471"/>
    </source>
</evidence>
<proteinExistence type="predicted"/>
<keyword evidence="4" id="KW-1185">Reference proteome</keyword>
<dbReference type="InterPro" id="IPR032852">
    <property type="entry name" value="ALKBH2"/>
</dbReference>
<dbReference type="InterPro" id="IPR037151">
    <property type="entry name" value="AlkB-like_sf"/>
</dbReference>
<feature type="compositionally biased region" description="Basic and acidic residues" evidence="1">
    <location>
        <begin position="24"/>
        <end position="43"/>
    </location>
</feature>
<accession>A0ABR1WML3</accession>
<dbReference type="PANTHER" id="PTHR31573">
    <property type="entry name" value="ALPHA-KETOGLUTARATE-DEPENDENT DIOXYGENASE ALKB HOMOLOG 2"/>
    <property type="match status" value="1"/>
</dbReference>
<dbReference type="EMBL" id="JAQQWM010000001">
    <property type="protein sequence ID" value="KAK8083268.1"/>
    <property type="molecule type" value="Genomic_DNA"/>
</dbReference>
<dbReference type="Gene3D" id="2.60.120.590">
    <property type="entry name" value="Alpha-ketoglutarate-dependent dioxygenase AlkB-like"/>
    <property type="match status" value="1"/>
</dbReference>
<comment type="caution">
    <text evidence="3">The sequence shown here is derived from an EMBL/GenBank/DDBJ whole genome shotgun (WGS) entry which is preliminary data.</text>
</comment>
<dbReference type="PROSITE" id="PS51471">
    <property type="entry name" value="FE2OG_OXY"/>
    <property type="match status" value="1"/>
</dbReference>
<reference evidence="3 4" key="1">
    <citation type="submission" date="2023-01" db="EMBL/GenBank/DDBJ databases">
        <title>Analysis of 21 Apiospora genomes using comparative genomics revels a genus with tremendous synthesis potential of carbohydrate active enzymes and secondary metabolites.</title>
        <authorList>
            <person name="Sorensen T."/>
        </authorList>
    </citation>
    <scope>NUCLEOTIDE SEQUENCE [LARGE SCALE GENOMIC DNA]</scope>
    <source>
        <strain evidence="3 4">CBS 83171</strain>
    </source>
</reference>
<dbReference type="Proteomes" id="UP001446871">
    <property type="component" value="Unassembled WGS sequence"/>
</dbReference>
<name>A0ABR1WML3_9PEZI</name>
<feature type="domain" description="Fe2OG dioxygenase" evidence="2">
    <location>
        <begin position="244"/>
        <end position="360"/>
    </location>
</feature>
<feature type="compositionally biased region" description="Basic and acidic residues" evidence="1">
    <location>
        <begin position="51"/>
        <end position="62"/>
    </location>
</feature>
<evidence type="ECO:0000313" key="3">
    <source>
        <dbReference type="EMBL" id="KAK8083268.1"/>
    </source>
</evidence>
<sequence>MSRKRTIDAFFGAAGAGNPKPKKPRDVSEGLPETSRDGAHLDGPDTSSNHDGLDVAPAKDARSVTAELGASQIKPVKTPRNDDGYSSYPAYPFPIPHLPSALAAELPSWPASLGRVINDQTDLDLLYFEPYVARGGGSARSLFEFLRSELPFYRVEYDINRGGVLTHTRTPRWTTVFGLDETSRFGSTSSNGAAGGEVAITKILDVKTGRDVSADKFYSRYQPRPIPKCLEELRLSAQEASGCEFNFCLVNYYASGADSISFHSDDERFLGSLPAIASFSLGARRDFLLKHKLVPPPPGGEHTEAMKNAMSKPLKLPLASGDMILMRGPTQANWLHSIPKRTGKNASDGGRINITFRRALVKPGTDNYYNYNVGTGPVYKWDAVNREMRVWKKIL</sequence>
<organism evidence="3 4">
    <name type="scientific">Apiospora saccharicola</name>
    <dbReference type="NCBI Taxonomy" id="335842"/>
    <lineage>
        <taxon>Eukaryota</taxon>
        <taxon>Fungi</taxon>
        <taxon>Dikarya</taxon>
        <taxon>Ascomycota</taxon>
        <taxon>Pezizomycotina</taxon>
        <taxon>Sordariomycetes</taxon>
        <taxon>Xylariomycetidae</taxon>
        <taxon>Amphisphaeriales</taxon>
        <taxon>Apiosporaceae</taxon>
        <taxon>Apiospora</taxon>
    </lineage>
</organism>
<evidence type="ECO:0000256" key="1">
    <source>
        <dbReference type="SAM" id="MobiDB-lite"/>
    </source>
</evidence>
<dbReference type="PANTHER" id="PTHR31573:SF1">
    <property type="entry name" value="DNA OXIDATIVE DEMETHYLASE ALKBH2"/>
    <property type="match status" value="1"/>
</dbReference>
<evidence type="ECO:0000313" key="4">
    <source>
        <dbReference type="Proteomes" id="UP001446871"/>
    </source>
</evidence>
<gene>
    <name evidence="3" type="ORF">PG996_002049</name>
</gene>
<dbReference type="InterPro" id="IPR005123">
    <property type="entry name" value="Oxoglu/Fe-dep_dioxygenase_dom"/>
</dbReference>
<protein>
    <submittedName>
        <fullName evidence="3">DNA oxidative demethylase ALKBH2</fullName>
    </submittedName>
</protein>
<dbReference type="Pfam" id="PF13532">
    <property type="entry name" value="2OG-FeII_Oxy_2"/>
    <property type="match status" value="1"/>
</dbReference>
<dbReference type="InterPro" id="IPR027450">
    <property type="entry name" value="AlkB-like"/>
</dbReference>